<proteinExistence type="predicted"/>
<dbReference type="Proteomes" id="UP000677228">
    <property type="component" value="Unassembled WGS sequence"/>
</dbReference>
<gene>
    <name evidence="1" type="ORF">OVA965_LOCUS22107</name>
    <name evidence="2" type="ORF">TMI583_LOCUS22820</name>
</gene>
<accession>A0A8S2EJL4</accession>
<sequence length="239" mass="28296">MYHYPKYIDLVPDVLHMKLRIMDVLLKHILYEACTVPAPTDIQKQQQQREFTLKLLKQHSKETKTYIKFTLEKQKIVRIGPISGDKHDIFMPQLQLQKLMWNQQRAQMIMNLIQNFYHILELLKKENDEINPLELKLLCKGWAQTYLNLFGKDQITPYVHCLGGHIPEFHRVYGELKKFSLQGVEKINDMVTIDFFHSTNKQGVLVMIHIFDTWANTYFESRDPDEDEVIEDSGDEDES</sequence>
<organism evidence="1 3">
    <name type="scientific">Didymodactylos carnosus</name>
    <dbReference type="NCBI Taxonomy" id="1234261"/>
    <lineage>
        <taxon>Eukaryota</taxon>
        <taxon>Metazoa</taxon>
        <taxon>Spiralia</taxon>
        <taxon>Gnathifera</taxon>
        <taxon>Rotifera</taxon>
        <taxon>Eurotatoria</taxon>
        <taxon>Bdelloidea</taxon>
        <taxon>Philodinida</taxon>
        <taxon>Philodinidae</taxon>
        <taxon>Didymodactylos</taxon>
    </lineage>
</organism>
<comment type="caution">
    <text evidence="1">The sequence shown here is derived from an EMBL/GenBank/DDBJ whole genome shotgun (WGS) entry which is preliminary data.</text>
</comment>
<evidence type="ECO:0000313" key="3">
    <source>
        <dbReference type="Proteomes" id="UP000677228"/>
    </source>
</evidence>
<reference evidence="1" key="1">
    <citation type="submission" date="2021-02" db="EMBL/GenBank/DDBJ databases">
        <authorList>
            <person name="Nowell W R."/>
        </authorList>
    </citation>
    <scope>NUCLEOTIDE SEQUENCE</scope>
</reference>
<name>A0A8S2EJL4_9BILA</name>
<dbReference type="AlphaFoldDB" id="A0A8S2EJL4"/>
<dbReference type="EMBL" id="CAJNOK010012337">
    <property type="protein sequence ID" value="CAF1161330.1"/>
    <property type="molecule type" value="Genomic_DNA"/>
</dbReference>
<evidence type="ECO:0000313" key="2">
    <source>
        <dbReference type="EMBL" id="CAF3973051.1"/>
    </source>
</evidence>
<dbReference type="Proteomes" id="UP000682733">
    <property type="component" value="Unassembled WGS sequence"/>
</dbReference>
<evidence type="ECO:0000313" key="1">
    <source>
        <dbReference type="EMBL" id="CAF1161330.1"/>
    </source>
</evidence>
<dbReference type="EMBL" id="CAJOBA010033860">
    <property type="protein sequence ID" value="CAF3973051.1"/>
    <property type="molecule type" value="Genomic_DNA"/>
</dbReference>
<protein>
    <submittedName>
        <fullName evidence="1">Uncharacterized protein</fullName>
    </submittedName>
</protein>